<feature type="compositionally biased region" description="Low complexity" evidence="1">
    <location>
        <begin position="7"/>
        <end position="19"/>
    </location>
</feature>
<feature type="region of interest" description="Disordered" evidence="1">
    <location>
        <begin position="147"/>
        <end position="170"/>
    </location>
</feature>
<dbReference type="EMBL" id="NSNE01000005">
    <property type="protein sequence ID" value="RPM18216.1"/>
    <property type="molecule type" value="Genomic_DNA"/>
</dbReference>
<reference evidence="2 3" key="2">
    <citation type="submission" date="2019-01" db="EMBL/GenBank/DDBJ databases">
        <title>The Pseudomonas aeruginosa pan-genome provides new insights on its population structure, horizontal gene transfer and pathogenicity.</title>
        <authorList>
            <person name="Freschi L."/>
            <person name="Vincent A.T."/>
            <person name="Jeukens J."/>
            <person name="Emond-Rheault J.-G."/>
            <person name="Kukavica-Ibrulj I."/>
            <person name="Dupont M.-J."/>
            <person name="Charette S.J."/>
            <person name="Boyle B."/>
            <person name="Levesque R.C."/>
        </authorList>
    </citation>
    <scope>NUCLEOTIDE SEQUENCE [LARGE SCALE GENOMIC DNA]</scope>
    <source>
        <strain evidence="2 3">PA-W36</strain>
    </source>
</reference>
<proteinExistence type="predicted"/>
<evidence type="ECO:0000313" key="2">
    <source>
        <dbReference type="EMBL" id="RPM18216.1"/>
    </source>
</evidence>
<feature type="region of interest" description="Disordered" evidence="1">
    <location>
        <begin position="1"/>
        <end position="26"/>
    </location>
</feature>
<evidence type="ECO:0000256" key="1">
    <source>
        <dbReference type="SAM" id="MobiDB-lite"/>
    </source>
</evidence>
<reference evidence="2 3" key="1">
    <citation type="submission" date="2017-08" db="EMBL/GenBank/DDBJ databases">
        <authorList>
            <person name="Feschi L."/>
            <person name="Jeukens J."/>
            <person name="Emond-Rheault J.-G."/>
            <person name="Kukavica-Ibrulj I."/>
            <person name="Boyle B."/>
            <person name="Levesque R.C."/>
        </authorList>
    </citation>
    <scope>NUCLEOTIDE SEQUENCE [LARGE SCALE GENOMIC DNA]</scope>
    <source>
        <strain evidence="2 3">PA-W36</strain>
    </source>
</reference>
<name>A0A659C2N8_PSEAI</name>
<organism evidence="2 3">
    <name type="scientific">Pseudomonas aeruginosa</name>
    <dbReference type="NCBI Taxonomy" id="287"/>
    <lineage>
        <taxon>Bacteria</taxon>
        <taxon>Pseudomonadati</taxon>
        <taxon>Pseudomonadota</taxon>
        <taxon>Gammaproteobacteria</taxon>
        <taxon>Pseudomonadales</taxon>
        <taxon>Pseudomonadaceae</taxon>
        <taxon>Pseudomonas</taxon>
    </lineage>
</organism>
<protein>
    <submittedName>
        <fullName evidence="2">Uncharacterized protein</fullName>
    </submittedName>
</protein>
<dbReference type="AlphaFoldDB" id="A0A659C2N8"/>
<evidence type="ECO:0000313" key="3">
    <source>
        <dbReference type="Proteomes" id="UP000284767"/>
    </source>
</evidence>
<accession>A0A659C2N8</accession>
<dbReference type="Proteomes" id="UP000284767">
    <property type="component" value="Unassembled WGS sequence"/>
</dbReference>
<gene>
    <name evidence="2" type="ORF">IPC1295_11540</name>
</gene>
<sequence length="199" mass="21398">MALFALPSAAQPQPRQGARPAPPVKPWRRANNRIAVIRRLCRAAALARILGSVHQQATNRHQSLAEKPAPSFFRNRLPTNPWDAAKPLIHGLPEAFITSSPTDLSTILQESERAASALMRIGTAPALEQITKISGASVQAGWGIPSFTPGGRRSIRAQPPHPFRGPRYRQAENSPLLCPAVAQRSAPPPSRLGTSVQAG</sequence>
<comment type="caution">
    <text evidence="2">The sequence shown here is derived from an EMBL/GenBank/DDBJ whole genome shotgun (WGS) entry which is preliminary data.</text>
</comment>